<keyword evidence="2" id="KW-0732">Signal</keyword>
<dbReference type="EMBL" id="CM000614">
    <property type="protein sequence ID" value="EEC47379.1"/>
    <property type="molecule type" value="Genomic_DNA"/>
</dbReference>
<dbReference type="KEGG" id="pti:PHATRDRAFT_47222"/>
<dbReference type="RefSeq" id="XP_002181456.1">
    <property type="nucleotide sequence ID" value="XM_002181420.1"/>
</dbReference>
<feature type="chain" id="PRO_5002852944" evidence="2">
    <location>
        <begin position="22"/>
        <end position="262"/>
    </location>
</feature>
<keyword evidence="4" id="KW-1185">Reference proteome</keyword>
<reference evidence="4" key="2">
    <citation type="submission" date="2008-08" db="EMBL/GenBank/DDBJ databases">
        <authorList>
            <consortium name="Diatom Consortium"/>
            <person name="Grigoriev I."/>
            <person name="Grimwood J."/>
            <person name="Kuo A."/>
            <person name="Otillar R.P."/>
            <person name="Salamov A."/>
            <person name="Detter J.C."/>
            <person name="Lindquist E."/>
            <person name="Shapiro H."/>
            <person name="Lucas S."/>
            <person name="Glavina del Rio T."/>
            <person name="Pitluck S."/>
            <person name="Rokhsar D."/>
            <person name="Bowler C."/>
        </authorList>
    </citation>
    <scope>GENOME REANNOTATION</scope>
    <source>
        <strain evidence="4">CCAP 1055/1</strain>
    </source>
</reference>
<reference evidence="3 4" key="1">
    <citation type="journal article" date="2008" name="Nature">
        <title>The Phaeodactylum genome reveals the evolutionary history of diatom genomes.</title>
        <authorList>
            <person name="Bowler C."/>
            <person name="Allen A.E."/>
            <person name="Badger J.H."/>
            <person name="Grimwood J."/>
            <person name="Jabbari K."/>
            <person name="Kuo A."/>
            <person name="Maheswari U."/>
            <person name="Martens C."/>
            <person name="Maumus F."/>
            <person name="Otillar R.P."/>
            <person name="Rayko E."/>
            <person name="Salamov A."/>
            <person name="Vandepoele K."/>
            <person name="Beszteri B."/>
            <person name="Gruber A."/>
            <person name="Heijde M."/>
            <person name="Katinka M."/>
            <person name="Mock T."/>
            <person name="Valentin K."/>
            <person name="Verret F."/>
            <person name="Berges J.A."/>
            <person name="Brownlee C."/>
            <person name="Cadoret J.P."/>
            <person name="Chiovitti A."/>
            <person name="Choi C.J."/>
            <person name="Coesel S."/>
            <person name="De Martino A."/>
            <person name="Detter J.C."/>
            <person name="Durkin C."/>
            <person name="Falciatore A."/>
            <person name="Fournet J."/>
            <person name="Haruta M."/>
            <person name="Huysman M.J."/>
            <person name="Jenkins B.D."/>
            <person name="Jiroutova K."/>
            <person name="Jorgensen R.E."/>
            <person name="Joubert Y."/>
            <person name="Kaplan A."/>
            <person name="Kroger N."/>
            <person name="Kroth P.G."/>
            <person name="La Roche J."/>
            <person name="Lindquist E."/>
            <person name="Lommer M."/>
            <person name="Martin-Jezequel V."/>
            <person name="Lopez P.J."/>
            <person name="Lucas S."/>
            <person name="Mangogna M."/>
            <person name="McGinnis K."/>
            <person name="Medlin L.K."/>
            <person name="Montsant A."/>
            <person name="Oudot-Le Secq M.P."/>
            <person name="Napoli C."/>
            <person name="Obornik M."/>
            <person name="Parker M.S."/>
            <person name="Petit J.L."/>
            <person name="Porcel B.M."/>
            <person name="Poulsen N."/>
            <person name="Robison M."/>
            <person name="Rychlewski L."/>
            <person name="Rynearson T.A."/>
            <person name="Schmutz J."/>
            <person name="Shapiro H."/>
            <person name="Siaut M."/>
            <person name="Stanley M."/>
            <person name="Sussman M.R."/>
            <person name="Taylor A.R."/>
            <person name="Vardi A."/>
            <person name="von Dassow P."/>
            <person name="Vyverman W."/>
            <person name="Willis A."/>
            <person name="Wyrwicz L.S."/>
            <person name="Rokhsar D.S."/>
            <person name="Weissenbach J."/>
            <person name="Armbrust E.V."/>
            <person name="Green B.R."/>
            <person name="Van de Peer Y."/>
            <person name="Grigoriev I.V."/>
        </authorList>
    </citation>
    <scope>NUCLEOTIDE SEQUENCE [LARGE SCALE GENOMIC DNA]</scope>
    <source>
        <strain evidence="3 4">CCAP 1055/1</strain>
    </source>
</reference>
<dbReference type="HOGENOM" id="CLU_1063405_0_0_1"/>
<feature type="compositionally biased region" description="Basic and acidic residues" evidence="1">
    <location>
        <begin position="173"/>
        <end position="182"/>
    </location>
</feature>
<feature type="region of interest" description="Disordered" evidence="1">
    <location>
        <begin position="173"/>
        <end position="193"/>
    </location>
</feature>
<organism evidence="3 4">
    <name type="scientific">Phaeodactylum tricornutum (strain CCAP 1055/1)</name>
    <dbReference type="NCBI Taxonomy" id="556484"/>
    <lineage>
        <taxon>Eukaryota</taxon>
        <taxon>Sar</taxon>
        <taxon>Stramenopiles</taxon>
        <taxon>Ochrophyta</taxon>
        <taxon>Bacillariophyta</taxon>
        <taxon>Bacillariophyceae</taxon>
        <taxon>Bacillariophycidae</taxon>
        <taxon>Naviculales</taxon>
        <taxon>Phaeodactylaceae</taxon>
        <taxon>Phaeodactylum</taxon>
    </lineage>
</organism>
<dbReference type="OMA" id="CVRTNDE"/>
<proteinExistence type="predicted"/>
<evidence type="ECO:0000256" key="1">
    <source>
        <dbReference type="SAM" id="MobiDB-lite"/>
    </source>
</evidence>
<dbReference type="PaxDb" id="2850-Phatr47222"/>
<feature type="signal peptide" evidence="2">
    <location>
        <begin position="1"/>
        <end position="21"/>
    </location>
</feature>
<dbReference type="OrthoDB" id="46873at2759"/>
<dbReference type="InParanoid" id="B7G2W8"/>
<dbReference type="AlphaFoldDB" id="B7G2W8"/>
<dbReference type="Proteomes" id="UP000000759">
    <property type="component" value="Chromosome 12"/>
</dbReference>
<protein>
    <submittedName>
        <fullName evidence="3">Uncharacterized protein</fullName>
    </submittedName>
</protein>
<gene>
    <name evidence="3" type="ORF">PHATRDRAFT_47222</name>
</gene>
<sequence>MLHIIFPVALLAVSTLSSTVAFLHPRTSRQFQHTSALPHRLQTRLFRVKHSIELPPNEFSRKLQPSRILKIKRDYDIDIEASQEECQALADRFDLSDIAKLSASLKLRQERIGGSRAGTNGVEVEGSVTATVTQRCVRTNEEFQVNLEFPLYCIVRPVVPLATLMQENVKAVRRDEPADSKPRKNSYRGQDRNVGEMDMMELQRMLQQDISSEDDALMEDEAIYPLDGLFDVGELVSQLFWLKLDPYPKKPGTDFFSASISG</sequence>
<evidence type="ECO:0000313" key="3">
    <source>
        <dbReference type="EMBL" id="EEC47379.1"/>
    </source>
</evidence>
<name>B7G2W8_PHATC</name>
<evidence type="ECO:0000256" key="2">
    <source>
        <dbReference type="SAM" id="SignalP"/>
    </source>
</evidence>
<evidence type="ECO:0000313" key="4">
    <source>
        <dbReference type="Proteomes" id="UP000000759"/>
    </source>
</evidence>
<dbReference type="eggNOG" id="ENOG502STGM">
    <property type="taxonomic scope" value="Eukaryota"/>
</dbReference>
<accession>B7G2W8</accession>
<dbReference type="GeneID" id="7201983"/>